<name>A0A4Z0BH31_9BURK</name>
<dbReference type="RefSeq" id="WP_135251417.1">
    <property type="nucleotide sequence ID" value="NZ_SMLK01000008.1"/>
</dbReference>
<evidence type="ECO:0000313" key="1">
    <source>
        <dbReference type="EMBL" id="TFY97218.1"/>
    </source>
</evidence>
<accession>A0A4Z0BH31</accession>
<dbReference type="EMBL" id="SMLK01000008">
    <property type="protein sequence ID" value="TFY97218.1"/>
    <property type="molecule type" value="Genomic_DNA"/>
</dbReference>
<dbReference type="AlphaFoldDB" id="A0A4Z0BH31"/>
<dbReference type="OrthoDB" id="10002170at2"/>
<organism evidence="1 2">
    <name type="scientific">Ramlibacter humi</name>
    <dbReference type="NCBI Taxonomy" id="2530451"/>
    <lineage>
        <taxon>Bacteria</taxon>
        <taxon>Pseudomonadati</taxon>
        <taxon>Pseudomonadota</taxon>
        <taxon>Betaproteobacteria</taxon>
        <taxon>Burkholderiales</taxon>
        <taxon>Comamonadaceae</taxon>
        <taxon>Ramlibacter</taxon>
    </lineage>
</organism>
<comment type="caution">
    <text evidence="1">The sequence shown here is derived from an EMBL/GenBank/DDBJ whole genome shotgun (WGS) entry which is preliminary data.</text>
</comment>
<protein>
    <submittedName>
        <fullName evidence="1">Uncharacterized protein</fullName>
    </submittedName>
</protein>
<dbReference type="Proteomes" id="UP000297839">
    <property type="component" value="Unassembled WGS sequence"/>
</dbReference>
<keyword evidence="2" id="KW-1185">Reference proteome</keyword>
<reference evidence="1 2" key="1">
    <citation type="submission" date="2019-03" db="EMBL/GenBank/DDBJ databases">
        <title>Ramlibacter sp. 18x22-1, whole genome shotgun sequence.</title>
        <authorList>
            <person name="Zhang X."/>
            <person name="Feng G."/>
            <person name="Zhu H."/>
        </authorList>
    </citation>
    <scope>NUCLEOTIDE SEQUENCE [LARGE SCALE GENOMIC DNA]</scope>
    <source>
        <strain evidence="1 2">18x22-1</strain>
    </source>
</reference>
<gene>
    <name evidence="1" type="ORF">EZ216_19270</name>
</gene>
<proteinExistence type="predicted"/>
<sequence length="87" mass="9466">MDTREAIGRINEYDVYVHVSWLLSQLKPGTLLDGCARGIEASLSLYWGSGGTGGGPFISPELSALLAKHRVQLQIGFYYEEAGPEAH</sequence>
<evidence type="ECO:0000313" key="2">
    <source>
        <dbReference type="Proteomes" id="UP000297839"/>
    </source>
</evidence>